<dbReference type="EMBL" id="SOIZ01000021">
    <property type="protein sequence ID" value="TET64901.1"/>
    <property type="molecule type" value="Genomic_DNA"/>
</dbReference>
<evidence type="ECO:0000256" key="9">
    <source>
        <dbReference type="ARBA" id="ARBA00022932"/>
    </source>
</evidence>
<feature type="compositionally biased region" description="Basic and acidic residues" evidence="12">
    <location>
        <begin position="393"/>
        <end position="410"/>
    </location>
</feature>
<dbReference type="FunFam" id="3.40.50.300:FF:000014">
    <property type="entry name" value="DNA polymerase III subunit gamma/tau"/>
    <property type="match status" value="1"/>
</dbReference>
<evidence type="ECO:0000256" key="4">
    <source>
        <dbReference type="ARBA" id="ARBA00022705"/>
    </source>
</evidence>
<dbReference type="PANTHER" id="PTHR11669:SF0">
    <property type="entry name" value="PROTEIN STICHEL-LIKE 2"/>
    <property type="match status" value="1"/>
</dbReference>
<dbReference type="NCBIfam" id="TIGR02397">
    <property type="entry name" value="dnaX_nterm"/>
    <property type="match status" value="1"/>
</dbReference>
<accession>A0A523WD56</accession>
<gene>
    <name evidence="11 14" type="primary">dnaX</name>
    <name evidence="14" type="ORF">E3J48_00430</name>
</gene>
<dbReference type="GO" id="GO:0003887">
    <property type="term" value="F:DNA-directed DNA polymerase activity"/>
    <property type="evidence" value="ECO:0007669"/>
    <property type="project" value="UniProtKB-KW"/>
</dbReference>
<dbReference type="CDD" id="cd18137">
    <property type="entry name" value="HLD_clamp_pol_III_gamma_tau"/>
    <property type="match status" value="1"/>
</dbReference>
<dbReference type="GO" id="GO:0005524">
    <property type="term" value="F:ATP binding"/>
    <property type="evidence" value="ECO:0007669"/>
    <property type="project" value="UniProtKB-KW"/>
</dbReference>
<evidence type="ECO:0000256" key="5">
    <source>
        <dbReference type="ARBA" id="ARBA00022723"/>
    </source>
</evidence>
<dbReference type="InterPro" id="IPR003593">
    <property type="entry name" value="AAA+_ATPase"/>
</dbReference>
<dbReference type="SUPFAM" id="SSF48019">
    <property type="entry name" value="post-AAA+ oligomerization domain-like"/>
    <property type="match status" value="1"/>
</dbReference>
<evidence type="ECO:0000256" key="6">
    <source>
        <dbReference type="ARBA" id="ARBA00022741"/>
    </source>
</evidence>
<dbReference type="Gene3D" id="1.10.8.60">
    <property type="match status" value="1"/>
</dbReference>
<dbReference type="InterPro" id="IPR027417">
    <property type="entry name" value="P-loop_NTPase"/>
</dbReference>
<comment type="subunit">
    <text evidence="11">DNA polymerase III contains a core (composed of alpha, epsilon and theta chains) that associates with a tau subunit. This core dimerizes to form the POLIII' complex. PolIII' associates with the gamma complex (composed of gamma, delta, delta', psi and chi chains) and with the beta chain to form the complete DNA polymerase III complex.</text>
</comment>
<dbReference type="SMART" id="SM00382">
    <property type="entry name" value="AAA"/>
    <property type="match status" value="1"/>
</dbReference>
<dbReference type="Gene3D" id="1.20.272.10">
    <property type="match status" value="1"/>
</dbReference>
<evidence type="ECO:0000256" key="11">
    <source>
        <dbReference type="RuleBase" id="RU364063"/>
    </source>
</evidence>
<dbReference type="PANTHER" id="PTHR11669">
    <property type="entry name" value="REPLICATION FACTOR C / DNA POLYMERASE III GAMMA-TAU SUBUNIT"/>
    <property type="match status" value="1"/>
</dbReference>
<keyword evidence="9 11" id="KW-0239">DNA-directed DNA polymerase</keyword>
<keyword evidence="5" id="KW-0479">Metal-binding</keyword>
<dbReference type="Proteomes" id="UP000319130">
    <property type="component" value="Unassembled WGS sequence"/>
</dbReference>
<dbReference type="Pfam" id="PF13177">
    <property type="entry name" value="DNA_pol3_delta2"/>
    <property type="match status" value="1"/>
</dbReference>
<evidence type="ECO:0000256" key="10">
    <source>
        <dbReference type="ARBA" id="ARBA00049244"/>
    </source>
</evidence>
<dbReference type="EC" id="2.7.7.7" evidence="11"/>
<evidence type="ECO:0000256" key="8">
    <source>
        <dbReference type="ARBA" id="ARBA00022840"/>
    </source>
</evidence>
<dbReference type="GO" id="GO:0009360">
    <property type="term" value="C:DNA polymerase III complex"/>
    <property type="evidence" value="ECO:0007669"/>
    <property type="project" value="InterPro"/>
</dbReference>
<dbReference type="AlphaFoldDB" id="A0A523WD56"/>
<feature type="domain" description="AAA+ ATPase" evidence="13">
    <location>
        <begin position="37"/>
        <end position="179"/>
    </location>
</feature>
<evidence type="ECO:0000313" key="14">
    <source>
        <dbReference type="EMBL" id="TET64901.1"/>
    </source>
</evidence>
<organism evidence="14 15">
    <name type="scientific">Aerophobetes bacterium</name>
    <dbReference type="NCBI Taxonomy" id="2030807"/>
    <lineage>
        <taxon>Bacteria</taxon>
        <taxon>Candidatus Aerophobota</taxon>
    </lineage>
</organism>
<dbReference type="InterPro" id="IPR045085">
    <property type="entry name" value="HLD_clamp_pol_III_gamma_tau"/>
</dbReference>
<keyword evidence="7" id="KW-0862">Zinc</keyword>
<evidence type="ECO:0000256" key="3">
    <source>
        <dbReference type="ARBA" id="ARBA00022695"/>
    </source>
</evidence>
<evidence type="ECO:0000256" key="12">
    <source>
        <dbReference type="SAM" id="MobiDB-lite"/>
    </source>
</evidence>
<keyword evidence="2 11" id="KW-0808">Transferase</keyword>
<comment type="caution">
    <text evidence="14">The sequence shown here is derived from an EMBL/GenBank/DDBJ whole genome shotgun (WGS) entry which is preliminary data.</text>
</comment>
<protein>
    <recommendedName>
        <fullName evidence="11">DNA polymerase III subunit gamma/tau</fullName>
        <ecNumber evidence="11">2.7.7.7</ecNumber>
    </recommendedName>
</protein>
<dbReference type="Gene3D" id="3.40.50.300">
    <property type="entry name" value="P-loop containing nucleotide triphosphate hydrolases"/>
    <property type="match status" value="1"/>
</dbReference>
<evidence type="ECO:0000256" key="7">
    <source>
        <dbReference type="ARBA" id="ARBA00022833"/>
    </source>
</evidence>
<keyword evidence="4 11" id="KW-0235">DNA replication</keyword>
<feature type="compositionally biased region" description="Basic and acidic residues" evidence="12">
    <location>
        <begin position="419"/>
        <end position="429"/>
    </location>
</feature>
<sequence length="573" mass="64821">MPYQVLARKWRPQLFEEVVGQEHVVRTLRNAISMRRVGHAYLFTGQRGTGKTSTARILAKTLNCKDGPTPSPCNQCDNCQEITRSESLDVLEIDGASNRGIDEVRDLRERVKFTPAKGRYKVYIIDEVHMLTREAFNALLKTLEEPPSHVVFVLATTNPHKLPLTIISRCQRFDFRKISTAEILTRLEQIVEKEGISISKGALGLIVEGAENSMRDAQGTLDQAISYARGKIEEQDVAEIMGIPEKKSLLALTENVARKDPLANIELVNQLLEKGKDPEWLIKRWQKWFRDLMVIKMGGGDLVSLSPREQKEAENQAGRFSLKELLHIMELLGQARRKVSFSSQPQIQLEVLVVQLSSDFELEDLALKDPDLARVYQKIVDLEEKLGVAGPALEKKMEPSSGAAEKKEPKITPLSTPKVGERKEEESKQGKGSPQAQKGEKRQPQREEAPATDQLDEFPQKWELVVREVESRRKYLGSIMLKAKVLKVEGSSATLGLVKPFHRESLKKKENVRLIQEVLDKFVGSNFTLRYVLLEEEKERTPEEVSSSNKLADLVARTTDLFQGEIVEDTTRR</sequence>
<feature type="region of interest" description="Disordered" evidence="12">
    <location>
        <begin position="393"/>
        <end position="454"/>
    </location>
</feature>
<evidence type="ECO:0000313" key="15">
    <source>
        <dbReference type="Proteomes" id="UP000319130"/>
    </source>
</evidence>
<evidence type="ECO:0000256" key="1">
    <source>
        <dbReference type="ARBA" id="ARBA00006360"/>
    </source>
</evidence>
<evidence type="ECO:0000259" key="13">
    <source>
        <dbReference type="SMART" id="SM00382"/>
    </source>
</evidence>
<comment type="catalytic activity">
    <reaction evidence="10 11">
        <text>DNA(n) + a 2'-deoxyribonucleoside 5'-triphosphate = DNA(n+1) + diphosphate</text>
        <dbReference type="Rhea" id="RHEA:22508"/>
        <dbReference type="Rhea" id="RHEA-COMP:17339"/>
        <dbReference type="Rhea" id="RHEA-COMP:17340"/>
        <dbReference type="ChEBI" id="CHEBI:33019"/>
        <dbReference type="ChEBI" id="CHEBI:61560"/>
        <dbReference type="ChEBI" id="CHEBI:173112"/>
        <dbReference type="EC" id="2.7.7.7"/>
    </reaction>
</comment>
<feature type="compositionally biased region" description="Basic and acidic residues" evidence="12">
    <location>
        <begin position="438"/>
        <end position="449"/>
    </location>
</feature>
<keyword evidence="8 11" id="KW-0067">ATP-binding</keyword>
<evidence type="ECO:0000256" key="2">
    <source>
        <dbReference type="ARBA" id="ARBA00022679"/>
    </source>
</evidence>
<dbReference type="InterPro" id="IPR012763">
    <property type="entry name" value="DNA_pol_III_sug/sutau_N"/>
</dbReference>
<dbReference type="InterPro" id="IPR050238">
    <property type="entry name" value="DNA_Rep/Repair_Clamp_Loader"/>
</dbReference>
<dbReference type="CDD" id="cd00009">
    <property type="entry name" value="AAA"/>
    <property type="match status" value="1"/>
</dbReference>
<comment type="function">
    <text evidence="11">DNA polymerase III is a complex, multichain enzyme responsible for most of the replicative synthesis in bacteria. This DNA polymerase also exhibits 3' to 5' exonuclease activity.</text>
</comment>
<comment type="similarity">
    <text evidence="1 11">Belongs to the DnaX/STICHEL family.</text>
</comment>
<dbReference type="GO" id="GO:0003677">
    <property type="term" value="F:DNA binding"/>
    <property type="evidence" value="ECO:0007669"/>
    <property type="project" value="InterPro"/>
</dbReference>
<keyword evidence="3 11" id="KW-0548">Nucleotidyltransferase</keyword>
<dbReference type="GO" id="GO:0006261">
    <property type="term" value="P:DNA-templated DNA replication"/>
    <property type="evidence" value="ECO:0007669"/>
    <property type="project" value="TreeGrafter"/>
</dbReference>
<name>A0A523WD56_UNCAE</name>
<dbReference type="SUPFAM" id="SSF52540">
    <property type="entry name" value="P-loop containing nucleoside triphosphate hydrolases"/>
    <property type="match status" value="1"/>
</dbReference>
<proteinExistence type="inferred from homology"/>
<reference evidence="14 15" key="1">
    <citation type="submission" date="2019-03" db="EMBL/GenBank/DDBJ databases">
        <title>Metabolic potential of uncultured bacteria and archaea associated with petroleum seepage in deep-sea sediments.</title>
        <authorList>
            <person name="Dong X."/>
            <person name="Hubert C."/>
        </authorList>
    </citation>
    <scope>NUCLEOTIDE SEQUENCE [LARGE SCALE GENOMIC DNA]</scope>
    <source>
        <strain evidence="14">E29_bin52</strain>
    </source>
</reference>
<dbReference type="Pfam" id="PF22608">
    <property type="entry name" value="DNAX_ATPase_lid"/>
    <property type="match status" value="1"/>
</dbReference>
<dbReference type="InterPro" id="IPR022754">
    <property type="entry name" value="DNA_pol_III_gamma-3"/>
</dbReference>
<dbReference type="NCBIfam" id="NF004046">
    <property type="entry name" value="PRK05563.1"/>
    <property type="match status" value="1"/>
</dbReference>
<dbReference type="Pfam" id="PF12169">
    <property type="entry name" value="DNA_pol3_gamma3"/>
    <property type="match status" value="1"/>
</dbReference>
<keyword evidence="6 11" id="KW-0547">Nucleotide-binding</keyword>
<dbReference type="InterPro" id="IPR008921">
    <property type="entry name" value="DNA_pol3_clamp-load_cplx_C"/>
</dbReference>
<dbReference type="GO" id="GO:0046872">
    <property type="term" value="F:metal ion binding"/>
    <property type="evidence" value="ECO:0007669"/>
    <property type="project" value="UniProtKB-KW"/>
</dbReference>